<proteinExistence type="predicted"/>
<dbReference type="Proteomes" id="UP000276133">
    <property type="component" value="Unassembled WGS sequence"/>
</dbReference>
<accession>A0A3M7P1W0</accession>
<feature type="non-terminal residue" evidence="1">
    <location>
        <position position="1"/>
    </location>
</feature>
<evidence type="ECO:0000313" key="2">
    <source>
        <dbReference type="Proteomes" id="UP000276133"/>
    </source>
</evidence>
<protein>
    <submittedName>
        <fullName evidence="1">Uncharacterized protein</fullName>
    </submittedName>
</protein>
<evidence type="ECO:0000313" key="1">
    <source>
        <dbReference type="EMBL" id="RMZ92939.1"/>
    </source>
</evidence>
<organism evidence="1 2">
    <name type="scientific">Brachionus plicatilis</name>
    <name type="common">Marine rotifer</name>
    <name type="synonym">Brachionus muelleri</name>
    <dbReference type="NCBI Taxonomy" id="10195"/>
    <lineage>
        <taxon>Eukaryota</taxon>
        <taxon>Metazoa</taxon>
        <taxon>Spiralia</taxon>
        <taxon>Gnathifera</taxon>
        <taxon>Rotifera</taxon>
        <taxon>Eurotatoria</taxon>
        <taxon>Monogononta</taxon>
        <taxon>Pseudotrocha</taxon>
        <taxon>Ploima</taxon>
        <taxon>Brachionidae</taxon>
        <taxon>Brachionus</taxon>
    </lineage>
</organism>
<keyword evidence="2" id="KW-1185">Reference proteome</keyword>
<name>A0A3M7P1W0_BRAPC</name>
<dbReference type="AlphaFoldDB" id="A0A3M7P1W0"/>
<gene>
    <name evidence="1" type="ORF">BpHYR1_037265</name>
</gene>
<sequence length="66" mass="8123">WSRHKCRTILEQIFTSLKGQIEVKDQEQKIKLQIRKNTFFQKQLLDMSCQKNYFSLNEWINYLDIN</sequence>
<reference evidence="1 2" key="1">
    <citation type="journal article" date="2018" name="Sci. Rep.">
        <title>Genomic signatures of local adaptation to the degree of environmental predictability in rotifers.</title>
        <authorList>
            <person name="Franch-Gras L."/>
            <person name="Hahn C."/>
            <person name="Garcia-Roger E.M."/>
            <person name="Carmona M.J."/>
            <person name="Serra M."/>
            <person name="Gomez A."/>
        </authorList>
    </citation>
    <scope>NUCLEOTIDE SEQUENCE [LARGE SCALE GENOMIC DNA]</scope>
    <source>
        <strain evidence="1">HYR1</strain>
    </source>
</reference>
<dbReference type="EMBL" id="REGN01014191">
    <property type="protein sequence ID" value="RMZ92939.1"/>
    <property type="molecule type" value="Genomic_DNA"/>
</dbReference>
<comment type="caution">
    <text evidence="1">The sequence shown here is derived from an EMBL/GenBank/DDBJ whole genome shotgun (WGS) entry which is preliminary data.</text>
</comment>